<proteinExistence type="predicted"/>
<dbReference type="Proteomes" id="UP001153069">
    <property type="component" value="Unassembled WGS sequence"/>
</dbReference>
<dbReference type="AlphaFoldDB" id="A0A9N8HDP8"/>
<evidence type="ECO:0000256" key="1">
    <source>
        <dbReference type="SAM" id="Phobius"/>
    </source>
</evidence>
<dbReference type="OrthoDB" id="45254at2759"/>
<sequence length="411" mass="46924">MEVAATKANAAKTRRSLRFLAASSILLSMLLQYMGSSGHEHRLLRIKEAFEDLAMSLPSPATDLGFIGNSSDHDALIFHNPRRFSNNIQLNVDRGLNIINCWSGQTISTWIYAGEEQIGGKFLTWNAMPKDKWVYGKDDAIHKIGANDTIFVSYIKMPEFTHNFLPHIEQEFVLITEGWHVLYPDWIHSISSNIVEHPKLLHWFGNNIGNYTGGQERHPKVSPFPLGLKPNMPGARIGTYRAPIQTYREIFMETLQQPPNKTTGVFVGFLRHTNDRRKAIPSSGQNLDYHSYLRSIAQSDYVLSPDGDHPDCHRHYESLGLGAMPITELDPFLFRHLNEGPVIFSNANWNVTDLEAKLPARPRVNRNLVFEEYWMEYVERVVGRPLRWWDVVQENASLLEDFAVHASTSET</sequence>
<comment type="caution">
    <text evidence="2">The sequence shown here is derived from an EMBL/GenBank/DDBJ whole genome shotgun (WGS) entry which is preliminary data.</text>
</comment>
<evidence type="ECO:0000313" key="2">
    <source>
        <dbReference type="EMBL" id="CAB9511178.1"/>
    </source>
</evidence>
<gene>
    <name evidence="2" type="ORF">SEMRO_472_G149860.1</name>
</gene>
<evidence type="ECO:0000313" key="3">
    <source>
        <dbReference type="Proteomes" id="UP001153069"/>
    </source>
</evidence>
<keyword evidence="1" id="KW-0812">Transmembrane</keyword>
<keyword evidence="1" id="KW-0472">Membrane</keyword>
<reference evidence="2" key="1">
    <citation type="submission" date="2020-06" db="EMBL/GenBank/DDBJ databases">
        <authorList>
            <consortium name="Plant Systems Biology data submission"/>
        </authorList>
    </citation>
    <scope>NUCLEOTIDE SEQUENCE</scope>
    <source>
        <strain evidence="2">D6</strain>
    </source>
</reference>
<feature type="transmembrane region" description="Helical" evidence="1">
    <location>
        <begin position="17"/>
        <end position="35"/>
    </location>
</feature>
<accession>A0A9N8HDP8</accession>
<name>A0A9N8HDP8_9STRA</name>
<protein>
    <submittedName>
        <fullName evidence="2">Uncharacterized protein</fullName>
    </submittedName>
</protein>
<keyword evidence="3" id="KW-1185">Reference proteome</keyword>
<keyword evidence="1" id="KW-1133">Transmembrane helix</keyword>
<dbReference type="EMBL" id="CAICTM010000471">
    <property type="protein sequence ID" value="CAB9511178.1"/>
    <property type="molecule type" value="Genomic_DNA"/>
</dbReference>
<organism evidence="2 3">
    <name type="scientific">Seminavis robusta</name>
    <dbReference type="NCBI Taxonomy" id="568900"/>
    <lineage>
        <taxon>Eukaryota</taxon>
        <taxon>Sar</taxon>
        <taxon>Stramenopiles</taxon>
        <taxon>Ochrophyta</taxon>
        <taxon>Bacillariophyta</taxon>
        <taxon>Bacillariophyceae</taxon>
        <taxon>Bacillariophycidae</taxon>
        <taxon>Naviculales</taxon>
        <taxon>Naviculaceae</taxon>
        <taxon>Seminavis</taxon>
    </lineage>
</organism>